<dbReference type="SUPFAM" id="SSF53098">
    <property type="entry name" value="Ribonuclease H-like"/>
    <property type="match status" value="1"/>
</dbReference>
<dbReference type="Gene3D" id="3.30.420.10">
    <property type="entry name" value="Ribonuclease H-like superfamily/Ribonuclease H"/>
    <property type="match status" value="1"/>
</dbReference>
<dbReference type="Pfam" id="PF09299">
    <property type="entry name" value="Mu-transpos_C"/>
    <property type="match status" value="1"/>
</dbReference>
<evidence type="ECO:0000313" key="4">
    <source>
        <dbReference type="Proteomes" id="UP000326641"/>
    </source>
</evidence>
<dbReference type="Pfam" id="PF00665">
    <property type="entry name" value="rve"/>
    <property type="match status" value="1"/>
</dbReference>
<dbReference type="Pfam" id="PF02316">
    <property type="entry name" value="HTH_Tnp_Mu_1"/>
    <property type="match status" value="1"/>
</dbReference>
<dbReference type="GO" id="GO:0015074">
    <property type="term" value="P:DNA integration"/>
    <property type="evidence" value="ECO:0007669"/>
    <property type="project" value="InterPro"/>
</dbReference>
<dbReference type="PROSITE" id="PS51702">
    <property type="entry name" value="HTH_MU"/>
    <property type="match status" value="1"/>
</dbReference>
<dbReference type="InterPro" id="IPR003314">
    <property type="entry name" value="Mu-type_HTH"/>
</dbReference>
<dbReference type="Gene3D" id="1.10.10.10">
    <property type="entry name" value="Winged helix-like DNA-binding domain superfamily/Winged helix DNA-binding domain"/>
    <property type="match status" value="1"/>
</dbReference>
<accession>A0A564WHF6</accession>
<reference evidence="3" key="1">
    <citation type="submission" date="2018-11" db="EMBL/GenBank/DDBJ databases">
        <authorList>
            <person name="Onetto C."/>
        </authorList>
    </citation>
    <scope>NUCLEOTIDE SEQUENCE [LARGE SCALE GENOMIC DNA]</scope>
</reference>
<dbReference type="InterPro" id="IPR036397">
    <property type="entry name" value="RNaseH_sf"/>
</dbReference>
<dbReference type="InterPro" id="IPR015378">
    <property type="entry name" value="Transposase-like_Mu_C"/>
</dbReference>
<dbReference type="InterPro" id="IPR009061">
    <property type="entry name" value="DNA-bd_dom_put_sf"/>
</dbReference>
<dbReference type="Proteomes" id="UP000326641">
    <property type="component" value="Unassembled WGS sequence"/>
</dbReference>
<gene>
    <name evidence="3" type="ORF">DF3PA_80046</name>
</gene>
<evidence type="ECO:0000259" key="1">
    <source>
        <dbReference type="PROSITE" id="PS50994"/>
    </source>
</evidence>
<dbReference type="InterPro" id="IPR036388">
    <property type="entry name" value="WH-like_DNA-bd_sf"/>
</dbReference>
<feature type="domain" description="Integrase catalytic" evidence="1">
    <location>
        <begin position="251"/>
        <end position="458"/>
    </location>
</feature>
<evidence type="ECO:0000259" key="2">
    <source>
        <dbReference type="PROSITE" id="PS51702"/>
    </source>
</evidence>
<dbReference type="PANTHER" id="PTHR35004">
    <property type="entry name" value="TRANSPOSASE RV3428C-RELATED"/>
    <property type="match status" value="1"/>
</dbReference>
<name>A0A564WHF6_9PROT</name>
<dbReference type="PANTHER" id="PTHR35004:SF6">
    <property type="entry name" value="TRANSPOSASE"/>
    <property type="match status" value="1"/>
</dbReference>
<feature type="domain" description="HTH Mu-type" evidence="2">
    <location>
        <begin position="1"/>
        <end position="66"/>
    </location>
</feature>
<sequence length="709" mass="76664">MSWYSAAELAGLPGLPAARFPVAKKATREGWQSRERAGAGAGVEYHITSLPESAIAALRRQNNHSQTQEQSVITSAQPVEPQALTTAAVRAGILELYNSFAQSDCEANPTAGGASPAGQLGTTARFCARYNTDSLPTGVVPALIRAVVPSLSARTVWRWRREGARLASLRRHGGKRTPSATDDPDIDTYIKGCIAGLPHIDCGQIFKGLKARFTDGRPLPSLRALQRYVARYRSENAAQLLAVANPDAYRSRHQPAFGDAAAGIAGLNAQWQADATIGDLEIITPDGRRWAIISIVDVWSRRGLLHLTPTVSGAAYGAAYRKALLKWGVPDEIVTDHGSAETSAYVTALLGDLKIRPRACRPHHPEDKGFIESFLGTASHQYIELLPGYVGHNVADRQAIRARKGWGERFGAGPRLVEATLTAEELQAGLDAWCEAVYGRQIHSGIGTTPELKAASWTRPIRQIADVRALDMLLMPLAGVRVVRKKGLRIQGGWFIAPELAPLMGEELLVRTDPVDMGRVYVFRQRPVEFICEAVCADRLGADRRLVAIEAKRRHAAHLAQVRSTSRALAKRAKPERIAEEVVAAGRAANVVVIPSRGPSTAQTHTTPAMIEAARAARAQDAVPPPALTVAQQRILERLTTEPVAAPASPADEMAAKKARFARAKALEARLATNDLTEPDARWLKGYQRTPEYRALAAMEEDFGAAACA</sequence>
<dbReference type="InterPro" id="IPR009004">
    <property type="entry name" value="Transposase_Mu_C"/>
</dbReference>
<dbReference type="InterPro" id="IPR012337">
    <property type="entry name" value="RNaseH-like_sf"/>
</dbReference>
<comment type="caution">
    <text evidence="3">The sequence shown here is derived from an EMBL/GenBank/DDBJ whole genome shotgun (WGS) entry which is preliminary data.</text>
</comment>
<dbReference type="InterPro" id="IPR001584">
    <property type="entry name" value="Integrase_cat-core"/>
</dbReference>
<dbReference type="GO" id="GO:0003677">
    <property type="term" value="F:DNA binding"/>
    <property type="evidence" value="ECO:0007669"/>
    <property type="project" value="InterPro"/>
</dbReference>
<dbReference type="SUPFAM" id="SSF50610">
    <property type="entry name" value="mu transposase, C-terminal domain"/>
    <property type="match status" value="1"/>
</dbReference>
<dbReference type="PROSITE" id="PS50994">
    <property type="entry name" value="INTEGRASE"/>
    <property type="match status" value="1"/>
</dbReference>
<proteinExistence type="predicted"/>
<dbReference type="SUPFAM" id="SSF46955">
    <property type="entry name" value="Putative DNA-binding domain"/>
    <property type="match status" value="1"/>
</dbReference>
<keyword evidence="4" id="KW-1185">Reference proteome</keyword>
<dbReference type="EMBL" id="UXAT02000053">
    <property type="protein sequence ID" value="VUX47886.1"/>
    <property type="molecule type" value="Genomic_DNA"/>
</dbReference>
<organism evidence="3 4">
    <name type="scientific">Candidatus Defluviicoccus seviourii</name>
    <dbReference type="NCBI Taxonomy" id="2565273"/>
    <lineage>
        <taxon>Bacteria</taxon>
        <taxon>Pseudomonadati</taxon>
        <taxon>Pseudomonadota</taxon>
        <taxon>Alphaproteobacteria</taxon>
        <taxon>Rhodospirillales</taxon>
        <taxon>Rhodospirillaceae</taxon>
        <taxon>Defluviicoccus</taxon>
    </lineage>
</organism>
<protein>
    <submittedName>
        <fullName evidence="3">Transposase</fullName>
    </submittedName>
</protein>
<dbReference type="AlphaFoldDB" id="A0A564WHF6"/>
<evidence type="ECO:0000313" key="3">
    <source>
        <dbReference type="EMBL" id="VUX47886.1"/>
    </source>
</evidence>